<feature type="non-terminal residue" evidence="2">
    <location>
        <position position="1"/>
    </location>
</feature>
<protein>
    <submittedName>
        <fullName evidence="2">Uncharacterized protein</fullName>
    </submittedName>
</protein>
<reference evidence="2 3" key="1">
    <citation type="submission" date="2021-05" db="EMBL/GenBank/DDBJ databases">
        <title>Genome Assembly of Synthetic Allotetraploid Brassica napus Reveals Homoeologous Exchanges between Subgenomes.</title>
        <authorList>
            <person name="Davis J.T."/>
        </authorList>
    </citation>
    <scope>NUCLEOTIDE SEQUENCE [LARGE SCALE GENOMIC DNA]</scope>
    <source>
        <strain evidence="3">cv. Da-Ae</strain>
        <tissue evidence="2">Seedling</tissue>
    </source>
</reference>
<feature type="chain" id="PRO_5045598885" evidence="1">
    <location>
        <begin position="21"/>
        <end position="213"/>
    </location>
</feature>
<accession>A0ABQ7ZWW5</accession>
<feature type="signal peptide" evidence="1">
    <location>
        <begin position="1"/>
        <end position="20"/>
    </location>
</feature>
<dbReference type="Proteomes" id="UP000824890">
    <property type="component" value="Unassembled WGS sequence"/>
</dbReference>
<proteinExistence type="predicted"/>
<name>A0ABQ7ZWW5_BRANA</name>
<keyword evidence="1" id="KW-0732">Signal</keyword>
<comment type="caution">
    <text evidence="2">The sequence shown here is derived from an EMBL/GenBank/DDBJ whole genome shotgun (WGS) entry which is preliminary data.</text>
</comment>
<evidence type="ECO:0000313" key="3">
    <source>
        <dbReference type="Proteomes" id="UP000824890"/>
    </source>
</evidence>
<evidence type="ECO:0000313" key="2">
    <source>
        <dbReference type="EMBL" id="KAH0884717.1"/>
    </source>
</evidence>
<keyword evidence="3" id="KW-1185">Reference proteome</keyword>
<evidence type="ECO:0000256" key="1">
    <source>
        <dbReference type="SAM" id="SignalP"/>
    </source>
</evidence>
<gene>
    <name evidence="2" type="ORF">HID58_060813</name>
</gene>
<organism evidence="2 3">
    <name type="scientific">Brassica napus</name>
    <name type="common">Rape</name>
    <dbReference type="NCBI Taxonomy" id="3708"/>
    <lineage>
        <taxon>Eukaryota</taxon>
        <taxon>Viridiplantae</taxon>
        <taxon>Streptophyta</taxon>
        <taxon>Embryophyta</taxon>
        <taxon>Tracheophyta</taxon>
        <taxon>Spermatophyta</taxon>
        <taxon>Magnoliopsida</taxon>
        <taxon>eudicotyledons</taxon>
        <taxon>Gunneridae</taxon>
        <taxon>Pentapetalae</taxon>
        <taxon>rosids</taxon>
        <taxon>malvids</taxon>
        <taxon>Brassicales</taxon>
        <taxon>Brassicaceae</taxon>
        <taxon>Brassiceae</taxon>
        <taxon>Brassica</taxon>
    </lineage>
</organism>
<dbReference type="EMBL" id="JAGKQM010000014">
    <property type="protein sequence ID" value="KAH0884717.1"/>
    <property type="molecule type" value="Genomic_DNA"/>
</dbReference>
<sequence length="213" mass="23466">ALPLFLLRLLSLTALSKLWSSSQPSSSTRGVNQHQWWLCGWISIPGDGGLYSSVAAGPCLREVGASSAPPSPDFDSGGEGFHSLASPALGVSIFSWVRVCSRFWIGCGSWFMVPVVRGFDLEMVCGFQLYGEDVWEARDEISKMIRWRLSSNTISDETRWCCSRSGDGQVETGGTRWWRSEHVSGLLDARACKQLFGFYRFGPQALLGWASAL</sequence>